<dbReference type="Gene3D" id="3.40.50.1820">
    <property type="entry name" value="alpha/beta hydrolase"/>
    <property type="match status" value="1"/>
</dbReference>
<dbReference type="InterPro" id="IPR029058">
    <property type="entry name" value="AB_hydrolase_fold"/>
</dbReference>
<keyword evidence="2" id="KW-0812">Transmembrane</keyword>
<dbReference type="SUPFAM" id="SSF53474">
    <property type="entry name" value="alpha/beta-Hydrolases"/>
    <property type="match status" value="1"/>
</dbReference>
<keyword evidence="5" id="KW-1185">Reference proteome</keyword>
<organism evidence="4 5">
    <name type="scientific">Prorocentrum cordatum</name>
    <dbReference type="NCBI Taxonomy" id="2364126"/>
    <lineage>
        <taxon>Eukaryota</taxon>
        <taxon>Sar</taxon>
        <taxon>Alveolata</taxon>
        <taxon>Dinophyceae</taxon>
        <taxon>Prorocentrales</taxon>
        <taxon>Prorocentraceae</taxon>
        <taxon>Prorocentrum</taxon>
    </lineage>
</organism>
<feature type="compositionally biased region" description="Basic and acidic residues" evidence="1">
    <location>
        <begin position="490"/>
        <end position="503"/>
    </location>
</feature>
<evidence type="ECO:0000256" key="2">
    <source>
        <dbReference type="SAM" id="Phobius"/>
    </source>
</evidence>
<sequence length="519" mass="59015">MMGPAALSIAASFRHRVALGLRIFLRKQRVRGWSLILAYLACELVCLWRFRLRMARLRQPRRSDRRGTLEDLQWLVDSAEHPICPINLSKESMEIYLKEKYPDRKQGLDWKDVYATVRDAFCLAGPSAIEHAKILRIITAMAKQQGIKPPPADAKPPARDAPLAFGSAPLQVVHKPLPVEAALSVARWVADALFLALGFRQRWLPTPEGWLRYWSCRPREADPAELPAVFIHGVGLGAAPYLHFIDRLRRGRRAPLVVLELPNCSRSNFQEVSPSVPSFRDAFERLLLNELQIAGPGRYVLIGHSLGTDYCSMVMNDPRMPSSDPVLRPARLVLLDPICFVHEIAEAHRLPFWTFAEARRHAAKAGIWWPLMMIVLLVVIRDEYNQEGTKRAIVPGTDSIFRCSHSLLQRCPTLVVLSGNDVALPAWKVYDYVRAQFPEVQVRIDPGLEHGGFLMPWNPWWLSRAHAEHIIRFLASDASLPFRRVGSQPDAKREARRQAEKERPIRRKTLSESTLLALQ</sequence>
<evidence type="ECO:0000313" key="4">
    <source>
        <dbReference type="EMBL" id="CAK0796617.1"/>
    </source>
</evidence>
<dbReference type="PANTHER" id="PTHR37471">
    <property type="entry name" value="UNNAMED PRODUCT"/>
    <property type="match status" value="1"/>
</dbReference>
<comment type="caution">
    <text evidence="4">The sequence shown here is derived from an EMBL/GenBank/DDBJ whole genome shotgun (WGS) entry which is preliminary data.</text>
</comment>
<dbReference type="InterPro" id="IPR000073">
    <property type="entry name" value="AB_hydrolase_1"/>
</dbReference>
<keyword evidence="2" id="KW-0472">Membrane</keyword>
<protein>
    <recommendedName>
        <fullName evidence="3">AB hydrolase-1 domain-containing protein</fullName>
    </recommendedName>
</protein>
<gene>
    <name evidence="4" type="ORF">PCOR1329_LOCUS5946</name>
</gene>
<dbReference type="PANTHER" id="PTHR37471:SF1">
    <property type="entry name" value="AB HYDROLASE-1 DOMAIN-CONTAINING PROTEIN"/>
    <property type="match status" value="1"/>
</dbReference>
<dbReference type="Pfam" id="PF12697">
    <property type="entry name" value="Abhydrolase_6"/>
    <property type="match status" value="1"/>
</dbReference>
<evidence type="ECO:0000259" key="3">
    <source>
        <dbReference type="Pfam" id="PF12697"/>
    </source>
</evidence>
<keyword evidence="2" id="KW-1133">Transmembrane helix</keyword>
<accession>A0ABN9PTU9</accession>
<evidence type="ECO:0000313" key="5">
    <source>
        <dbReference type="Proteomes" id="UP001189429"/>
    </source>
</evidence>
<dbReference type="Proteomes" id="UP001189429">
    <property type="component" value="Unassembled WGS sequence"/>
</dbReference>
<name>A0ABN9PTU9_9DINO</name>
<feature type="domain" description="AB hydrolase-1" evidence="3">
    <location>
        <begin position="229"/>
        <end position="454"/>
    </location>
</feature>
<feature type="region of interest" description="Disordered" evidence="1">
    <location>
        <begin position="484"/>
        <end position="519"/>
    </location>
</feature>
<reference evidence="4" key="1">
    <citation type="submission" date="2023-10" db="EMBL/GenBank/DDBJ databases">
        <authorList>
            <person name="Chen Y."/>
            <person name="Shah S."/>
            <person name="Dougan E. K."/>
            <person name="Thang M."/>
            <person name="Chan C."/>
        </authorList>
    </citation>
    <scope>NUCLEOTIDE SEQUENCE [LARGE SCALE GENOMIC DNA]</scope>
</reference>
<dbReference type="EMBL" id="CAUYUJ010001580">
    <property type="protein sequence ID" value="CAK0796617.1"/>
    <property type="molecule type" value="Genomic_DNA"/>
</dbReference>
<proteinExistence type="predicted"/>
<evidence type="ECO:0000256" key="1">
    <source>
        <dbReference type="SAM" id="MobiDB-lite"/>
    </source>
</evidence>
<feature type="transmembrane region" description="Helical" evidence="2">
    <location>
        <begin position="30"/>
        <end position="52"/>
    </location>
</feature>